<dbReference type="NCBIfam" id="TIGR00400">
    <property type="entry name" value="mgtE"/>
    <property type="match status" value="1"/>
</dbReference>
<dbReference type="InterPro" id="IPR006669">
    <property type="entry name" value="MgtE_transporter"/>
</dbReference>
<evidence type="ECO:0000256" key="8">
    <source>
        <dbReference type="PROSITE-ProRule" id="PRU00703"/>
    </source>
</evidence>
<evidence type="ECO:0000256" key="4">
    <source>
        <dbReference type="ARBA" id="ARBA00022692"/>
    </source>
</evidence>
<evidence type="ECO:0000313" key="11">
    <source>
        <dbReference type="EMBL" id="AJE46244.1"/>
    </source>
</evidence>
<accession>A0A0B5DT69</accession>
<keyword evidence="12" id="KW-1185">Reference proteome</keyword>
<dbReference type="KEGG" id="cid:P73_1529"/>
<dbReference type="InterPro" id="IPR038076">
    <property type="entry name" value="MgtE_N_sf"/>
</dbReference>
<organism evidence="11 12">
    <name type="scientific">Celeribacter indicus</name>
    <dbReference type="NCBI Taxonomy" id="1208324"/>
    <lineage>
        <taxon>Bacteria</taxon>
        <taxon>Pseudomonadati</taxon>
        <taxon>Pseudomonadota</taxon>
        <taxon>Alphaproteobacteria</taxon>
        <taxon>Rhodobacterales</taxon>
        <taxon>Roseobacteraceae</taxon>
        <taxon>Celeribacter</taxon>
    </lineage>
</organism>
<feature type="transmembrane region" description="Helical" evidence="9">
    <location>
        <begin position="374"/>
        <end position="396"/>
    </location>
</feature>
<keyword evidence="9" id="KW-1003">Cell membrane</keyword>
<dbReference type="GO" id="GO:0015095">
    <property type="term" value="F:magnesium ion transmembrane transporter activity"/>
    <property type="evidence" value="ECO:0007669"/>
    <property type="project" value="UniProtKB-UniRule"/>
</dbReference>
<keyword evidence="4 9" id="KW-0812">Transmembrane</keyword>
<evidence type="ECO:0000259" key="10">
    <source>
        <dbReference type="PROSITE" id="PS51371"/>
    </source>
</evidence>
<evidence type="ECO:0000256" key="6">
    <source>
        <dbReference type="ARBA" id="ARBA00022989"/>
    </source>
</evidence>
<evidence type="ECO:0000256" key="9">
    <source>
        <dbReference type="RuleBase" id="RU362011"/>
    </source>
</evidence>
<dbReference type="InterPro" id="IPR046342">
    <property type="entry name" value="CBS_dom_sf"/>
</dbReference>
<dbReference type="CDD" id="cd04606">
    <property type="entry name" value="CBS_pair_Mg_transporter"/>
    <property type="match status" value="1"/>
</dbReference>
<dbReference type="SMART" id="SM00924">
    <property type="entry name" value="MgtE_N"/>
    <property type="match status" value="1"/>
</dbReference>
<gene>
    <name evidence="11" type="ORF">P73_1529</name>
</gene>
<dbReference type="Proteomes" id="UP000031521">
    <property type="component" value="Chromosome"/>
</dbReference>
<dbReference type="SUPFAM" id="SSF161093">
    <property type="entry name" value="MgtE membrane domain-like"/>
    <property type="match status" value="1"/>
</dbReference>
<reference evidence="11 12" key="1">
    <citation type="journal article" date="2014" name="Int. J. Syst. Evol. Microbiol.">
        <title>Celeribacter indicus sp. nov., a polycyclic aromatic hydrocarbon-degrading bacterium from deep-sea sediment and reclassification of Huaishuia halophila as Celeribacter halophilus comb. nov.</title>
        <authorList>
            <person name="Lai Q."/>
            <person name="Cao J."/>
            <person name="Yuan J."/>
            <person name="Li F."/>
            <person name="Shao Z."/>
        </authorList>
    </citation>
    <scope>NUCLEOTIDE SEQUENCE [LARGE SCALE GENOMIC DNA]</scope>
    <source>
        <strain evidence="11">P73</strain>
    </source>
</reference>
<proteinExistence type="inferred from homology"/>
<dbReference type="Gene3D" id="3.10.580.10">
    <property type="entry name" value="CBS-domain"/>
    <property type="match status" value="1"/>
</dbReference>
<dbReference type="InterPro" id="IPR006668">
    <property type="entry name" value="Mg_transptr_MgtE_intracell_dom"/>
</dbReference>
<dbReference type="InterPro" id="IPR036739">
    <property type="entry name" value="SLC41_membr_dom_sf"/>
</dbReference>
<dbReference type="InterPro" id="IPR000644">
    <property type="entry name" value="CBS_dom"/>
</dbReference>
<evidence type="ECO:0000313" key="12">
    <source>
        <dbReference type="Proteomes" id="UP000031521"/>
    </source>
</evidence>
<dbReference type="PANTHER" id="PTHR43773">
    <property type="entry name" value="MAGNESIUM TRANSPORTER MGTE"/>
    <property type="match status" value="1"/>
</dbReference>
<evidence type="ECO:0000256" key="2">
    <source>
        <dbReference type="ARBA" id="ARBA00009749"/>
    </source>
</evidence>
<dbReference type="Gene3D" id="1.25.60.10">
    <property type="entry name" value="MgtE N-terminal domain-like"/>
    <property type="match status" value="1"/>
</dbReference>
<dbReference type="STRING" id="1208324.P73_1529"/>
<dbReference type="GO" id="GO:0046872">
    <property type="term" value="F:metal ion binding"/>
    <property type="evidence" value="ECO:0007669"/>
    <property type="project" value="UniProtKB-KW"/>
</dbReference>
<feature type="transmembrane region" description="Helical" evidence="9">
    <location>
        <begin position="326"/>
        <end position="353"/>
    </location>
</feature>
<dbReference type="SMART" id="SM00116">
    <property type="entry name" value="CBS"/>
    <property type="match status" value="2"/>
</dbReference>
<feature type="transmembrane region" description="Helical" evidence="9">
    <location>
        <begin position="402"/>
        <end position="427"/>
    </location>
</feature>
<keyword evidence="8" id="KW-0129">CBS domain</keyword>
<keyword evidence="9" id="KW-0479">Metal-binding</keyword>
<dbReference type="GO" id="GO:0005886">
    <property type="term" value="C:plasma membrane"/>
    <property type="evidence" value="ECO:0007669"/>
    <property type="project" value="UniProtKB-SubCell"/>
</dbReference>
<comment type="subcellular location">
    <subcellularLocation>
        <location evidence="9">Cell membrane</location>
        <topology evidence="9">Multi-pass membrane protein</topology>
    </subcellularLocation>
    <subcellularLocation>
        <location evidence="1">Membrane</location>
        <topology evidence="1">Multi-pass membrane protein</topology>
    </subcellularLocation>
</comment>
<dbReference type="PANTHER" id="PTHR43773:SF1">
    <property type="entry name" value="MAGNESIUM TRANSPORTER MGTE"/>
    <property type="match status" value="1"/>
</dbReference>
<dbReference type="Gene3D" id="1.10.357.20">
    <property type="entry name" value="SLC41 divalent cation transporters, integral membrane domain"/>
    <property type="match status" value="1"/>
</dbReference>
<dbReference type="AlphaFoldDB" id="A0A0B5DT69"/>
<dbReference type="EMBL" id="CP004393">
    <property type="protein sequence ID" value="AJE46244.1"/>
    <property type="molecule type" value="Genomic_DNA"/>
</dbReference>
<keyword evidence="5 9" id="KW-0460">Magnesium</keyword>
<evidence type="ECO:0000256" key="3">
    <source>
        <dbReference type="ARBA" id="ARBA00022448"/>
    </source>
</evidence>
<comment type="function">
    <text evidence="9">Acts as a magnesium transporter.</text>
</comment>
<feature type="domain" description="CBS" evidence="10">
    <location>
        <begin position="219"/>
        <end position="275"/>
    </location>
</feature>
<protein>
    <recommendedName>
        <fullName evidence="9">Magnesium transporter MgtE</fullName>
    </recommendedName>
</protein>
<dbReference type="Pfam" id="PF03448">
    <property type="entry name" value="MgtE_N"/>
    <property type="match status" value="1"/>
</dbReference>
<dbReference type="SUPFAM" id="SSF158791">
    <property type="entry name" value="MgtE N-terminal domain-like"/>
    <property type="match status" value="1"/>
</dbReference>
<dbReference type="Pfam" id="PF00571">
    <property type="entry name" value="CBS"/>
    <property type="match status" value="1"/>
</dbReference>
<dbReference type="HOGENOM" id="CLU_037408_1_0_5"/>
<evidence type="ECO:0000256" key="1">
    <source>
        <dbReference type="ARBA" id="ARBA00004141"/>
    </source>
</evidence>
<keyword evidence="7 9" id="KW-0472">Membrane</keyword>
<feature type="domain" description="CBS" evidence="10">
    <location>
        <begin position="155"/>
        <end position="217"/>
    </location>
</feature>
<evidence type="ECO:0000256" key="5">
    <source>
        <dbReference type="ARBA" id="ARBA00022842"/>
    </source>
</evidence>
<dbReference type="SUPFAM" id="SSF54631">
    <property type="entry name" value="CBS-domain pair"/>
    <property type="match status" value="1"/>
</dbReference>
<keyword evidence="6 9" id="KW-1133">Transmembrane helix</keyword>
<evidence type="ECO:0000256" key="7">
    <source>
        <dbReference type="ARBA" id="ARBA00023136"/>
    </source>
</evidence>
<comment type="similarity">
    <text evidence="2 9">Belongs to the SLC41A transporter family.</text>
</comment>
<dbReference type="InterPro" id="IPR006667">
    <property type="entry name" value="SLC41_membr_dom"/>
</dbReference>
<dbReference type="OrthoDB" id="9790355at2"/>
<dbReference type="RefSeq" id="WP_043869159.1">
    <property type="nucleotide sequence ID" value="NZ_CP004393.1"/>
</dbReference>
<name>A0A0B5DT69_9RHOB</name>
<keyword evidence="3 9" id="KW-0813">Transport</keyword>
<feature type="transmembrane region" description="Helical" evidence="9">
    <location>
        <begin position="300"/>
        <end position="320"/>
    </location>
</feature>
<dbReference type="Pfam" id="PF01769">
    <property type="entry name" value="MgtE"/>
    <property type="match status" value="1"/>
</dbReference>
<dbReference type="PROSITE" id="PS51371">
    <property type="entry name" value="CBS"/>
    <property type="match status" value="2"/>
</dbReference>
<comment type="subunit">
    <text evidence="9">Homodimer.</text>
</comment>
<feature type="transmembrane region" description="Helical" evidence="9">
    <location>
        <begin position="439"/>
        <end position="462"/>
    </location>
</feature>
<sequence length="463" mass="50569">MVEEQHELPEDEERDEDTYSISSRALSSILYAVDTGDREKLIELMEPLHAADIADLLEQVNAYDRRRLILLYGAEFDGEILSELDEGIRDEVIHVLRPEVLAEAVRELDSDDVVDLVEDLDEDAQAAILATLEASERVAVEKSLSYPEYSAGRLMQREVVMGPEHWTVGQAIDFMRSAEELPQDFYHMVLIDPKMHPVGHVTLGKILGAPRSQPLSELLEPGFRTFRVDESETDVAYAFNQYHMISAPVVDEDDRVVGVITIDDAMNVLDEEHEEDIMRLAGVGEGSLSDRVRDTVKQRLPWLAANLVTAIIASLVIALFEDEIATIVALAVLMPIVASMGGNAGTQSLTVAVRAIATRDLTGANVWRVIRREILVGLANGLFFAVVMGLVSFFWFGSAELGLVIATAMVINLVVAGLAGIGVPVALERLGVDPALASGTFVTTVTDVVGFFAFLGLAGMVLL</sequence>